<evidence type="ECO:0000313" key="3">
    <source>
        <dbReference type="Proteomes" id="UP000663846"/>
    </source>
</evidence>
<reference evidence="2" key="1">
    <citation type="submission" date="2021-01" db="EMBL/GenBank/DDBJ databases">
        <authorList>
            <person name="Kaushik A."/>
        </authorList>
    </citation>
    <scope>NUCLEOTIDE SEQUENCE</scope>
    <source>
        <strain evidence="2">AG1-1C</strain>
    </source>
</reference>
<dbReference type="PANTHER" id="PTHR46579:SF1">
    <property type="entry name" value="F5_8 TYPE C DOMAIN-CONTAINING PROTEIN"/>
    <property type="match status" value="1"/>
</dbReference>
<feature type="region of interest" description="Disordered" evidence="1">
    <location>
        <begin position="50"/>
        <end position="78"/>
    </location>
</feature>
<protein>
    <recommendedName>
        <fullName evidence="4">Transposase family Tnp2 protein</fullName>
    </recommendedName>
</protein>
<sequence length="689" mass="79082">MVAKRKVYCRHCNKHVTTETFKQHLQLQKGLPRLPRPKKALQRLRQELRRLSSQRSIDGRRNATPMPTPPPPKHFDSPNAPMKTTLISMESHNESQVIIPEVDMDDLWERIQLSRPTLVDLPDETMSWTRTYVSTKSSKSTYDPPSALSTESELEVEYDPATYGLAPGAFVREHLLVKAAEQAPHMLAPDSRDTIMDFNFFVKEKTGVRTHEAMRKTYCHQATHTSIPSLKDIRRQMLALSALKAVDYHSCRNSCICYAGYLKDLNECPYCHSLRLNPAGAPYAIFSFIPLIPQLLAMFRNPATYNKMLYRSQHIKDGEAIKDIFDGLLYEFLCKSRVFVDGEQLPFKHFEDFRELALMIMLDGMAPFKKRKHSCWPIIIVNFNLKPNIRMHQDNIICIGAIPGPHSPKDLNSFLQPLIDELVQLAKGVEAVDVVRKEVFSLRAHLIAAGGDLPAISKLMEFIGHNGRLPLRTHEQCLAQGYNVLQAPNDHARANRATECGIKGVTLLARLSSVRIPDSFPVEVMHMVWINLIPQLMDLWQENFHNFDSGSEEYTIDPLLVNAIGNLCTESGATFPSDFGARVPHFRNRSHFTAETWSIWALHYAPYLLRRRFSKSKYYVHFVRLITILNEVMDYEIPQSKISRIRKDIAEWIQDFEQIYYQHDSDRLQICTTNVHYLLMPTLPAASLM</sequence>
<evidence type="ECO:0000256" key="1">
    <source>
        <dbReference type="SAM" id="MobiDB-lite"/>
    </source>
</evidence>
<evidence type="ECO:0008006" key="4">
    <source>
        <dbReference type="Google" id="ProtNLM"/>
    </source>
</evidence>
<dbReference type="InterPro" id="IPR004242">
    <property type="entry name" value="Transposase_21"/>
</dbReference>
<accession>A0A8H3AV30</accession>
<dbReference type="Pfam" id="PF02992">
    <property type="entry name" value="Transposase_21"/>
    <property type="match status" value="1"/>
</dbReference>
<dbReference type="PANTHER" id="PTHR46579">
    <property type="entry name" value="F5/8 TYPE C DOMAIN-CONTAINING PROTEIN-RELATED"/>
    <property type="match status" value="1"/>
</dbReference>
<dbReference type="EMBL" id="CAJMWS010000397">
    <property type="protein sequence ID" value="CAE6441230.1"/>
    <property type="molecule type" value="Genomic_DNA"/>
</dbReference>
<proteinExistence type="predicted"/>
<dbReference type="Proteomes" id="UP000663846">
    <property type="component" value="Unassembled WGS sequence"/>
</dbReference>
<name>A0A8H3AV30_9AGAM</name>
<comment type="caution">
    <text evidence="2">The sequence shown here is derived from an EMBL/GenBank/DDBJ whole genome shotgun (WGS) entry which is preliminary data.</text>
</comment>
<evidence type="ECO:0000313" key="2">
    <source>
        <dbReference type="EMBL" id="CAE6441230.1"/>
    </source>
</evidence>
<organism evidence="2 3">
    <name type="scientific">Rhizoctonia solani</name>
    <dbReference type="NCBI Taxonomy" id="456999"/>
    <lineage>
        <taxon>Eukaryota</taxon>
        <taxon>Fungi</taxon>
        <taxon>Dikarya</taxon>
        <taxon>Basidiomycota</taxon>
        <taxon>Agaricomycotina</taxon>
        <taxon>Agaricomycetes</taxon>
        <taxon>Cantharellales</taxon>
        <taxon>Ceratobasidiaceae</taxon>
        <taxon>Rhizoctonia</taxon>
    </lineage>
</organism>
<gene>
    <name evidence="2" type="ORF">RDB_LOCUS130312</name>
</gene>
<dbReference type="AlphaFoldDB" id="A0A8H3AV30"/>